<dbReference type="Pfam" id="PF14602">
    <property type="entry name" value="Hexapep_2"/>
    <property type="match status" value="1"/>
</dbReference>
<dbReference type="RefSeq" id="WP_092820093.1">
    <property type="nucleotide sequence ID" value="NZ_BAABKJ010000009.1"/>
</dbReference>
<evidence type="ECO:0000313" key="2">
    <source>
        <dbReference type="Proteomes" id="UP000243468"/>
    </source>
</evidence>
<dbReference type="GO" id="GO:0016740">
    <property type="term" value="F:transferase activity"/>
    <property type="evidence" value="ECO:0007669"/>
    <property type="project" value="UniProtKB-KW"/>
</dbReference>
<sequence>MFFKALKLMNWFTAQCRKVVYNQAFATRFKYFGKGTTLEIAGQVRMGKNVYIGDQVSLIVESGATLSIADNSFIGESCYIKCFGGNISIGQDVSINSKSFINGCGGVSIGDNTRIGTQSIIIASNHKFDDPDILVKDQITKQGVSLGENIWLGARVTVLDGVEIPDNSVIGACSLVSKTLAEPGIYVGIPARKIK</sequence>
<dbReference type="CDD" id="cd04647">
    <property type="entry name" value="LbH_MAT_like"/>
    <property type="match status" value="1"/>
</dbReference>
<gene>
    <name evidence="1" type="ORF">SAMN05421732_107107</name>
</gene>
<dbReference type="PANTHER" id="PTHR23416:SF78">
    <property type="entry name" value="LIPOPOLYSACCHARIDE BIOSYNTHESIS O-ACETYL TRANSFERASE WBBJ-RELATED"/>
    <property type="match status" value="1"/>
</dbReference>
<dbReference type="InterPro" id="IPR051159">
    <property type="entry name" value="Hexapeptide_acetyltransf"/>
</dbReference>
<dbReference type="InterPro" id="IPR001451">
    <property type="entry name" value="Hexapep"/>
</dbReference>
<dbReference type="InterPro" id="IPR011004">
    <property type="entry name" value="Trimer_LpxA-like_sf"/>
</dbReference>
<organism evidence="1 2">
    <name type="scientific">Acinetobacter kookii</name>
    <dbReference type="NCBI Taxonomy" id="1226327"/>
    <lineage>
        <taxon>Bacteria</taxon>
        <taxon>Pseudomonadati</taxon>
        <taxon>Pseudomonadota</taxon>
        <taxon>Gammaproteobacteria</taxon>
        <taxon>Moraxellales</taxon>
        <taxon>Moraxellaceae</taxon>
        <taxon>Acinetobacter</taxon>
    </lineage>
</organism>
<proteinExistence type="predicted"/>
<name>A0A1G6M365_9GAMM</name>
<dbReference type="Proteomes" id="UP000243468">
    <property type="component" value="Unassembled WGS sequence"/>
</dbReference>
<dbReference type="PANTHER" id="PTHR23416">
    <property type="entry name" value="SIALIC ACID SYNTHASE-RELATED"/>
    <property type="match status" value="1"/>
</dbReference>
<dbReference type="OrthoDB" id="9815592at2"/>
<protein>
    <submittedName>
        <fullName evidence="1">Acetyltransferase (Isoleucine patch superfamily)</fullName>
    </submittedName>
</protein>
<reference evidence="2" key="1">
    <citation type="submission" date="2016-09" db="EMBL/GenBank/DDBJ databases">
        <authorList>
            <person name="Varghese N."/>
            <person name="Submissions S."/>
        </authorList>
    </citation>
    <scope>NUCLEOTIDE SEQUENCE [LARGE SCALE GENOMIC DNA]</scope>
    <source>
        <strain evidence="2">ANC 4667</strain>
    </source>
</reference>
<dbReference type="EMBL" id="FMYO01000007">
    <property type="protein sequence ID" value="SDC49425.1"/>
    <property type="molecule type" value="Genomic_DNA"/>
</dbReference>
<evidence type="ECO:0000313" key="1">
    <source>
        <dbReference type="EMBL" id="SDC49425.1"/>
    </source>
</evidence>
<keyword evidence="1" id="KW-0808">Transferase</keyword>
<dbReference type="Gene3D" id="2.160.10.10">
    <property type="entry name" value="Hexapeptide repeat proteins"/>
    <property type="match status" value="2"/>
</dbReference>
<accession>A0A1G6M365</accession>
<dbReference type="STRING" id="1226327.SAMN05421732_107107"/>
<dbReference type="AlphaFoldDB" id="A0A1G6M365"/>
<dbReference type="SUPFAM" id="SSF51161">
    <property type="entry name" value="Trimeric LpxA-like enzymes"/>
    <property type="match status" value="1"/>
</dbReference>
<keyword evidence="2" id="KW-1185">Reference proteome</keyword>